<dbReference type="InterPro" id="IPR018060">
    <property type="entry name" value="HTH_AraC"/>
</dbReference>
<reference evidence="5 6" key="1">
    <citation type="submission" date="2022-11" db="EMBL/GenBank/DDBJ databases">
        <title>Viruses from the air-sea interface of a natural surface slick.</title>
        <authorList>
            <person name="Rahlff J."/>
            <person name="Holmfeldt K."/>
        </authorList>
    </citation>
    <scope>NUCLEOTIDE SEQUENCE [LARGE SCALE GENOMIC DNA]</scope>
    <source>
        <strain evidence="5 6">SMS4</strain>
    </source>
</reference>
<evidence type="ECO:0000256" key="3">
    <source>
        <dbReference type="ARBA" id="ARBA00023163"/>
    </source>
</evidence>
<organism evidence="5 6">
    <name type="scientific">Rheinheimera baltica</name>
    <dbReference type="NCBI Taxonomy" id="67576"/>
    <lineage>
        <taxon>Bacteria</taxon>
        <taxon>Pseudomonadati</taxon>
        <taxon>Pseudomonadota</taxon>
        <taxon>Gammaproteobacteria</taxon>
        <taxon>Chromatiales</taxon>
        <taxon>Chromatiaceae</taxon>
        <taxon>Rheinheimera</taxon>
    </lineage>
</organism>
<dbReference type="SMART" id="SM00342">
    <property type="entry name" value="HTH_ARAC"/>
    <property type="match status" value="1"/>
</dbReference>
<dbReference type="Proteomes" id="UP001231109">
    <property type="component" value="Unassembled WGS sequence"/>
</dbReference>
<keyword evidence="2" id="KW-0238">DNA-binding</keyword>
<dbReference type="InterPro" id="IPR009057">
    <property type="entry name" value="Homeodomain-like_sf"/>
</dbReference>
<dbReference type="Gene3D" id="1.10.10.60">
    <property type="entry name" value="Homeodomain-like"/>
    <property type="match status" value="2"/>
</dbReference>
<keyword evidence="1" id="KW-0805">Transcription regulation</keyword>
<dbReference type="PROSITE" id="PS01124">
    <property type="entry name" value="HTH_ARAC_FAMILY_2"/>
    <property type="match status" value="1"/>
</dbReference>
<accession>A0ABT9HV52</accession>
<proteinExistence type="predicted"/>
<dbReference type="PANTHER" id="PTHR43280:SF10">
    <property type="entry name" value="REGULATORY PROTEIN POCR"/>
    <property type="match status" value="1"/>
</dbReference>
<evidence type="ECO:0000256" key="1">
    <source>
        <dbReference type="ARBA" id="ARBA00023015"/>
    </source>
</evidence>
<name>A0ABT9HV52_9GAMM</name>
<evidence type="ECO:0000259" key="4">
    <source>
        <dbReference type="PROSITE" id="PS01124"/>
    </source>
</evidence>
<feature type="domain" description="HTH araC/xylS-type" evidence="4">
    <location>
        <begin position="40"/>
        <end position="138"/>
    </location>
</feature>
<dbReference type="InterPro" id="IPR018062">
    <property type="entry name" value="HTH_AraC-typ_CS"/>
</dbReference>
<evidence type="ECO:0000313" key="6">
    <source>
        <dbReference type="Proteomes" id="UP001231109"/>
    </source>
</evidence>
<evidence type="ECO:0000256" key="2">
    <source>
        <dbReference type="ARBA" id="ARBA00023125"/>
    </source>
</evidence>
<dbReference type="RefSeq" id="WP_305973844.1">
    <property type="nucleotide sequence ID" value="NZ_JAPJDZ010000005.1"/>
</dbReference>
<dbReference type="Pfam" id="PF12833">
    <property type="entry name" value="HTH_18"/>
    <property type="match status" value="1"/>
</dbReference>
<evidence type="ECO:0000313" key="5">
    <source>
        <dbReference type="EMBL" id="MDP5135009.1"/>
    </source>
</evidence>
<dbReference type="PANTHER" id="PTHR43280">
    <property type="entry name" value="ARAC-FAMILY TRANSCRIPTIONAL REGULATOR"/>
    <property type="match status" value="1"/>
</dbReference>
<protein>
    <submittedName>
        <fullName evidence="5">AraC family transcriptional regulator</fullName>
    </submittedName>
</protein>
<keyword evidence="3" id="KW-0804">Transcription</keyword>
<comment type="caution">
    <text evidence="5">The sequence shown here is derived from an EMBL/GenBank/DDBJ whole genome shotgun (WGS) entry which is preliminary data.</text>
</comment>
<gene>
    <name evidence="5" type="ORF">ORJ04_03485</name>
</gene>
<dbReference type="EMBL" id="JAPJDZ010000005">
    <property type="protein sequence ID" value="MDP5135009.1"/>
    <property type="molecule type" value="Genomic_DNA"/>
</dbReference>
<dbReference type="PROSITE" id="PS00041">
    <property type="entry name" value="HTH_ARAC_FAMILY_1"/>
    <property type="match status" value="1"/>
</dbReference>
<dbReference type="SUPFAM" id="SSF46689">
    <property type="entry name" value="Homeodomain-like"/>
    <property type="match status" value="2"/>
</dbReference>
<sequence>MPLCQETLFSLLCSTKPCYRVDTPVQSTLTANNKPALLVEKACHYILLHLDHPLTLSSISKAMHTNRNSLSKAFRQELNMGVSSWLRQQRMEKAKQLLVNTTLSIQEISLRLGYPLQANFSTSFKHLFKQSPIQLRRGSHDT</sequence>
<keyword evidence="6" id="KW-1185">Reference proteome</keyword>